<sequence length="306" mass="34101">MEVGYKTYTCYGSTILKPLSFAAVLKESFNIDLRVLGISGSKKMVLSDSGIDLTRWRDAQKENAEPAELERFVRHINDNYFLPNKYLKLKASQRKHYTRYFYEATVGAGLPIINTLQGLLETGDKILKIEGIFSGTLSYIFNNFNGTRAFSDVVAEAKNAGYTEPDPRDDLSGTDVARKVIILARESGLNLELSDIPVRSLVPEPLRACSSVEEFMRLLPNYDDEFSKEQYDAEVEGRVLRYVGIVDVANNTGIVELRGYGKDHPFAQLSGSDNIIAFTTARYNAQPLIIRGPGAGAESNSRRGFQ</sequence>
<dbReference type="SUPFAM" id="SSF55347">
    <property type="entry name" value="Glyceraldehyde-3-phosphate dehydrogenase-like, C-terminal domain"/>
    <property type="match status" value="1"/>
</dbReference>
<comment type="caution">
    <text evidence="14">The sequence shown here is derived from an EMBL/GenBank/DDBJ whole genome shotgun (WGS) entry which is preliminary data.</text>
</comment>
<dbReference type="UniPathway" id="UPA00050">
    <property type="reaction ID" value="UER00063"/>
</dbReference>
<dbReference type="GO" id="GO:0009090">
    <property type="term" value="P:homoserine biosynthetic process"/>
    <property type="evidence" value="ECO:0007669"/>
    <property type="project" value="TreeGrafter"/>
</dbReference>
<reference evidence="14 15" key="1">
    <citation type="journal article" date="2020" name="Nat. Food">
        <title>A phased Vanilla planifolia genome enables genetic improvement of flavour and production.</title>
        <authorList>
            <person name="Hasing T."/>
            <person name="Tang H."/>
            <person name="Brym M."/>
            <person name="Khazi F."/>
            <person name="Huang T."/>
            <person name="Chambers A.H."/>
        </authorList>
    </citation>
    <scope>NUCLEOTIDE SEQUENCE [LARGE SCALE GENOMIC DNA]</scope>
    <source>
        <tissue evidence="14">Leaf</tissue>
    </source>
</reference>
<evidence type="ECO:0000256" key="12">
    <source>
        <dbReference type="RuleBase" id="RU004171"/>
    </source>
</evidence>
<dbReference type="InterPro" id="IPR011147">
    <property type="entry name" value="Bifunc_Aspkin/hSer_DH"/>
</dbReference>
<keyword evidence="9 11" id="KW-0486">Methionine biosynthesis</keyword>
<comment type="pathway">
    <text evidence="2 11">Amino-acid biosynthesis; L-threonine biosynthesis; L-threonine from L-aspartate: step 3/5.</text>
</comment>
<protein>
    <recommendedName>
        <fullName evidence="4 11">Homoserine dehydrogenase</fullName>
        <ecNumber evidence="4 11">1.1.1.3</ecNumber>
    </recommendedName>
</protein>
<dbReference type="PROSITE" id="PS01042">
    <property type="entry name" value="HOMOSER_DHGENASE"/>
    <property type="match status" value="1"/>
</dbReference>
<comment type="pathway">
    <text evidence="3 11">Amino-acid biosynthesis; L-methionine biosynthesis via de novo pathway; L-homoserine from L-aspartate: step 3/3.</text>
</comment>
<evidence type="ECO:0000256" key="7">
    <source>
        <dbReference type="ARBA" id="ARBA00022857"/>
    </source>
</evidence>
<dbReference type="PANTHER" id="PTHR43070:SF5">
    <property type="entry name" value="HOMOSERINE DEHYDROGENASE"/>
    <property type="match status" value="1"/>
</dbReference>
<dbReference type="Pfam" id="PF00742">
    <property type="entry name" value="Homoserine_dh"/>
    <property type="match status" value="1"/>
</dbReference>
<dbReference type="InterPro" id="IPR019811">
    <property type="entry name" value="HDH_CS"/>
</dbReference>
<keyword evidence="6 11" id="KW-0791">Threonine biosynthesis</keyword>
<evidence type="ECO:0000313" key="15">
    <source>
        <dbReference type="Proteomes" id="UP000636800"/>
    </source>
</evidence>
<evidence type="ECO:0000256" key="9">
    <source>
        <dbReference type="ARBA" id="ARBA00023167"/>
    </source>
</evidence>
<dbReference type="UniPathway" id="UPA00051">
    <property type="reaction ID" value="UER00465"/>
</dbReference>
<comment type="similarity">
    <text evidence="12">Belongs to the homoserine dehydrogenase family.</text>
</comment>
<evidence type="ECO:0000256" key="5">
    <source>
        <dbReference type="ARBA" id="ARBA00022605"/>
    </source>
</evidence>
<dbReference type="Gene3D" id="3.30.360.10">
    <property type="entry name" value="Dihydrodipicolinate Reductase, domain 2"/>
    <property type="match status" value="1"/>
</dbReference>
<dbReference type="Proteomes" id="UP000636800">
    <property type="component" value="Chromosome 11"/>
</dbReference>
<evidence type="ECO:0000256" key="4">
    <source>
        <dbReference type="ARBA" id="ARBA00013213"/>
    </source>
</evidence>
<dbReference type="GO" id="GO:0009086">
    <property type="term" value="P:methionine biosynthetic process"/>
    <property type="evidence" value="ECO:0007669"/>
    <property type="project" value="UniProtKB-KW"/>
</dbReference>
<evidence type="ECO:0000256" key="3">
    <source>
        <dbReference type="ARBA" id="ARBA00005062"/>
    </source>
</evidence>
<evidence type="ECO:0000313" key="14">
    <source>
        <dbReference type="EMBL" id="KAG0461628.1"/>
    </source>
</evidence>
<dbReference type="Gene3D" id="3.40.50.720">
    <property type="entry name" value="NAD(P)-binding Rossmann-like Domain"/>
    <property type="match status" value="1"/>
</dbReference>
<evidence type="ECO:0000259" key="13">
    <source>
        <dbReference type="Pfam" id="PF00742"/>
    </source>
</evidence>
<dbReference type="InterPro" id="IPR001342">
    <property type="entry name" value="HDH_cat"/>
</dbReference>
<dbReference type="PANTHER" id="PTHR43070">
    <property type="match status" value="1"/>
</dbReference>
<comment type="catalytic activity">
    <reaction evidence="10">
        <text>L-homoserine + NADP(+) = L-aspartate 4-semialdehyde + NADPH + H(+)</text>
        <dbReference type="Rhea" id="RHEA:15761"/>
        <dbReference type="ChEBI" id="CHEBI:15378"/>
        <dbReference type="ChEBI" id="CHEBI:57476"/>
        <dbReference type="ChEBI" id="CHEBI:57783"/>
        <dbReference type="ChEBI" id="CHEBI:58349"/>
        <dbReference type="ChEBI" id="CHEBI:537519"/>
        <dbReference type="EC" id="1.1.1.3"/>
    </reaction>
    <physiologicalReaction direction="right-to-left" evidence="10">
        <dbReference type="Rhea" id="RHEA:15763"/>
    </physiologicalReaction>
</comment>
<dbReference type="AlphaFoldDB" id="A0A835Q301"/>
<name>A0A835Q301_VANPL</name>
<dbReference type="GO" id="GO:0009088">
    <property type="term" value="P:threonine biosynthetic process"/>
    <property type="evidence" value="ECO:0007669"/>
    <property type="project" value="UniProtKB-UniPathway"/>
</dbReference>
<keyword evidence="5 11" id="KW-0028">Amino-acid biosynthesis</keyword>
<proteinExistence type="inferred from homology"/>
<dbReference type="EC" id="1.1.1.3" evidence="4 11"/>
<dbReference type="EMBL" id="JADCNL010000011">
    <property type="protein sequence ID" value="KAG0461628.1"/>
    <property type="molecule type" value="Genomic_DNA"/>
</dbReference>
<keyword evidence="7 11" id="KW-0521">NADP</keyword>
<dbReference type="GO" id="GO:0004412">
    <property type="term" value="F:homoserine dehydrogenase activity"/>
    <property type="evidence" value="ECO:0007669"/>
    <property type="project" value="UniProtKB-EC"/>
</dbReference>
<dbReference type="InterPro" id="IPR036291">
    <property type="entry name" value="NAD(P)-bd_dom_sf"/>
</dbReference>
<keyword evidence="8 11" id="KW-0560">Oxidoreductase</keyword>
<evidence type="ECO:0000256" key="2">
    <source>
        <dbReference type="ARBA" id="ARBA00005056"/>
    </source>
</evidence>
<gene>
    <name evidence="14" type="ORF">HPP92_021925</name>
</gene>
<evidence type="ECO:0000256" key="11">
    <source>
        <dbReference type="RuleBase" id="RU000579"/>
    </source>
</evidence>
<evidence type="ECO:0000256" key="1">
    <source>
        <dbReference type="ARBA" id="ARBA00001920"/>
    </source>
</evidence>
<organism evidence="14 15">
    <name type="scientific">Vanilla planifolia</name>
    <name type="common">Vanilla</name>
    <dbReference type="NCBI Taxonomy" id="51239"/>
    <lineage>
        <taxon>Eukaryota</taxon>
        <taxon>Viridiplantae</taxon>
        <taxon>Streptophyta</taxon>
        <taxon>Embryophyta</taxon>
        <taxon>Tracheophyta</taxon>
        <taxon>Spermatophyta</taxon>
        <taxon>Magnoliopsida</taxon>
        <taxon>Liliopsida</taxon>
        <taxon>Asparagales</taxon>
        <taxon>Orchidaceae</taxon>
        <taxon>Vanilloideae</taxon>
        <taxon>Vanilleae</taxon>
        <taxon>Vanilla</taxon>
    </lineage>
</organism>
<keyword evidence="15" id="KW-1185">Reference proteome</keyword>
<evidence type="ECO:0000256" key="6">
    <source>
        <dbReference type="ARBA" id="ARBA00022697"/>
    </source>
</evidence>
<comment type="cofactor">
    <cofactor evidence="1">
        <name>a metal cation</name>
        <dbReference type="ChEBI" id="CHEBI:25213"/>
    </cofactor>
</comment>
<accession>A0A835Q301</accession>
<evidence type="ECO:0000256" key="8">
    <source>
        <dbReference type="ARBA" id="ARBA00023002"/>
    </source>
</evidence>
<feature type="domain" description="Homoserine dehydrogenase catalytic" evidence="13">
    <location>
        <begin position="111"/>
        <end position="298"/>
    </location>
</feature>
<evidence type="ECO:0000256" key="10">
    <source>
        <dbReference type="ARBA" id="ARBA00048841"/>
    </source>
</evidence>
<dbReference type="FunFam" id="3.30.360.10:FF:000006">
    <property type="entry name" value="Bifunctional aspartokinase/homoserine dehydrogenase"/>
    <property type="match status" value="1"/>
</dbReference>
<dbReference type="SUPFAM" id="SSF51735">
    <property type="entry name" value="NAD(P)-binding Rossmann-fold domains"/>
    <property type="match status" value="1"/>
</dbReference>